<dbReference type="PANTHER" id="PTHR33121">
    <property type="entry name" value="CYCLIC DI-GMP PHOSPHODIESTERASE PDEF"/>
    <property type="match status" value="1"/>
</dbReference>
<dbReference type="eggNOG" id="COG5001">
    <property type="taxonomic scope" value="Bacteria"/>
</dbReference>
<dbReference type="RefSeq" id="WP_051489378.1">
    <property type="nucleotide sequence ID" value="NZ_JALZ01000007.1"/>
</dbReference>
<dbReference type="Pfam" id="PF00990">
    <property type="entry name" value="GGDEF"/>
    <property type="match status" value="1"/>
</dbReference>
<dbReference type="GO" id="GO:0071111">
    <property type="term" value="F:cyclic-guanylate-specific phosphodiesterase activity"/>
    <property type="evidence" value="ECO:0007669"/>
    <property type="project" value="InterPro"/>
</dbReference>
<dbReference type="Pfam" id="PF00563">
    <property type="entry name" value="EAL"/>
    <property type="match status" value="1"/>
</dbReference>
<dbReference type="SUPFAM" id="SSF141868">
    <property type="entry name" value="EAL domain-like"/>
    <property type="match status" value="1"/>
</dbReference>
<dbReference type="PATRIC" id="fig|1449350.3.peg.1764"/>
<comment type="caution">
    <text evidence="4">The sequence shown here is derived from an EMBL/GenBank/DDBJ whole genome shotgun (WGS) entry which is preliminary data.</text>
</comment>
<evidence type="ECO:0000256" key="1">
    <source>
        <dbReference type="SAM" id="Phobius"/>
    </source>
</evidence>
<dbReference type="InterPro" id="IPR035919">
    <property type="entry name" value="EAL_sf"/>
</dbReference>
<dbReference type="AlphaFoldDB" id="X7EGH1"/>
<evidence type="ECO:0000313" key="5">
    <source>
        <dbReference type="Proteomes" id="UP000022447"/>
    </source>
</evidence>
<feature type="domain" description="EAL" evidence="2">
    <location>
        <begin position="247"/>
        <end position="502"/>
    </location>
</feature>
<accession>X7EGH1</accession>
<name>X7EGH1_9RHOB</name>
<dbReference type="Gene3D" id="3.30.70.270">
    <property type="match status" value="1"/>
</dbReference>
<evidence type="ECO:0000313" key="4">
    <source>
        <dbReference type="EMBL" id="ETX14945.1"/>
    </source>
</evidence>
<dbReference type="Gene3D" id="3.20.20.450">
    <property type="entry name" value="EAL domain"/>
    <property type="match status" value="1"/>
</dbReference>
<reference evidence="4 5" key="1">
    <citation type="submission" date="2014-01" db="EMBL/GenBank/DDBJ databases">
        <title>Roseivivax halodurans JCM 10272 Genome Sequencing.</title>
        <authorList>
            <person name="Lai Q."/>
            <person name="Li G."/>
            <person name="Shao Z."/>
        </authorList>
    </citation>
    <scope>NUCLEOTIDE SEQUENCE [LARGE SCALE GENOMIC DNA]</scope>
    <source>
        <strain evidence="4 5">JCM 10272</strain>
    </source>
</reference>
<dbReference type="OrthoDB" id="9814202at2"/>
<dbReference type="STRING" id="1449350.OCH239_19305"/>
<dbReference type="InterPro" id="IPR000160">
    <property type="entry name" value="GGDEF_dom"/>
</dbReference>
<keyword evidence="5" id="KW-1185">Reference proteome</keyword>
<dbReference type="Proteomes" id="UP000022447">
    <property type="component" value="Unassembled WGS sequence"/>
</dbReference>
<feature type="transmembrane region" description="Helical" evidence="1">
    <location>
        <begin position="20"/>
        <end position="38"/>
    </location>
</feature>
<dbReference type="InterPro" id="IPR043128">
    <property type="entry name" value="Rev_trsase/Diguanyl_cyclase"/>
</dbReference>
<gene>
    <name evidence="4" type="ORF">OCH239_19305</name>
</gene>
<keyword evidence="1" id="KW-0812">Transmembrane</keyword>
<feature type="domain" description="GGDEF" evidence="3">
    <location>
        <begin position="101"/>
        <end position="238"/>
    </location>
</feature>
<dbReference type="PANTHER" id="PTHR33121:SF70">
    <property type="entry name" value="SIGNALING PROTEIN YKOW"/>
    <property type="match status" value="1"/>
</dbReference>
<dbReference type="SUPFAM" id="SSF55073">
    <property type="entry name" value="Nucleotide cyclase"/>
    <property type="match status" value="1"/>
</dbReference>
<sequence>MEPGRSRDRAIVTFAQQRWLSGIQILSFVPALALGSYWLAGEGALAFVALFVPLLAFVSGALRTVPPGRVARAAVQVDRMDLAEAEEHCSEILAEARAANLSTAAIAIDLGGLEEVAEIYGEREAEFLRARVLEQMRHDLRPQDTAVRIGDRRYLIVLDPTARLDAERLTGLAGRLQSRLEGPVSGTQRSHYLSAAVGLCAGSRLPAVAGGTELLDAALTALMDASGGGGSGITAWSQGMGASRTMRRALRADVALAFESGQIQPWFQPQICTSTGRISGVEALARWMHPERGMIPPADFLDSLEAGGHLARLGEVMIRASLAALNEWSARGFDIPKVSVNLTGTELREPTLPDRIAWELDRQDVSGDRLCIEVLETAFCEDTESTVSRNVSRLKRLGCSIDLDDFGTGHASIMALHRLPIDRVKIDRGFIAGIDRNESQRRMVAGILSLAEQLGIETLAEGVESAGEHALLAQLGCGHVQGFRIARPMSAPHFADWVLRHNQNLCAPDLTRRSR</sequence>
<evidence type="ECO:0000259" key="2">
    <source>
        <dbReference type="PROSITE" id="PS50883"/>
    </source>
</evidence>
<dbReference type="InterPro" id="IPR029787">
    <property type="entry name" value="Nucleotide_cyclase"/>
</dbReference>
<evidence type="ECO:0000259" key="3">
    <source>
        <dbReference type="PROSITE" id="PS50887"/>
    </source>
</evidence>
<keyword evidence="1" id="KW-0472">Membrane</keyword>
<dbReference type="PROSITE" id="PS50883">
    <property type="entry name" value="EAL"/>
    <property type="match status" value="1"/>
</dbReference>
<dbReference type="SMART" id="SM00267">
    <property type="entry name" value="GGDEF"/>
    <property type="match status" value="1"/>
</dbReference>
<protein>
    <submittedName>
        <fullName evidence="4">Diguanylate cyclase</fullName>
    </submittedName>
</protein>
<dbReference type="InterPro" id="IPR001633">
    <property type="entry name" value="EAL_dom"/>
</dbReference>
<organism evidence="4 5">
    <name type="scientific">Roseivivax halodurans JCM 10272</name>
    <dbReference type="NCBI Taxonomy" id="1449350"/>
    <lineage>
        <taxon>Bacteria</taxon>
        <taxon>Pseudomonadati</taxon>
        <taxon>Pseudomonadota</taxon>
        <taxon>Alphaproteobacteria</taxon>
        <taxon>Rhodobacterales</taxon>
        <taxon>Roseobacteraceae</taxon>
        <taxon>Roseivivax</taxon>
    </lineage>
</organism>
<dbReference type="CDD" id="cd01948">
    <property type="entry name" value="EAL"/>
    <property type="match status" value="1"/>
</dbReference>
<dbReference type="InterPro" id="IPR050706">
    <property type="entry name" value="Cyclic-di-GMP_PDE-like"/>
</dbReference>
<dbReference type="SMART" id="SM00052">
    <property type="entry name" value="EAL"/>
    <property type="match status" value="1"/>
</dbReference>
<proteinExistence type="predicted"/>
<keyword evidence="1" id="KW-1133">Transmembrane helix</keyword>
<dbReference type="PROSITE" id="PS50887">
    <property type="entry name" value="GGDEF"/>
    <property type="match status" value="1"/>
</dbReference>
<dbReference type="EMBL" id="JALZ01000007">
    <property type="protein sequence ID" value="ETX14945.1"/>
    <property type="molecule type" value="Genomic_DNA"/>
</dbReference>